<dbReference type="Proteomes" id="UP001341820">
    <property type="component" value="Unassembled WGS sequence"/>
</dbReference>
<evidence type="ECO:0000313" key="2">
    <source>
        <dbReference type="EMBL" id="MED4126566.1"/>
    </source>
</evidence>
<reference evidence="2 3" key="1">
    <citation type="submission" date="2023-03" db="EMBL/GenBank/DDBJ databases">
        <title>Bacillus Genome Sequencing.</title>
        <authorList>
            <person name="Dunlap C."/>
        </authorList>
    </citation>
    <scope>NUCLEOTIDE SEQUENCE [LARGE SCALE GENOMIC DNA]</scope>
    <source>
        <strain evidence="2 3">B-4107</strain>
    </source>
</reference>
<dbReference type="EMBL" id="JAROAS010000001">
    <property type="protein sequence ID" value="MED4126566.1"/>
    <property type="molecule type" value="Genomic_DNA"/>
</dbReference>
<feature type="transmembrane region" description="Helical" evidence="1">
    <location>
        <begin position="74"/>
        <end position="93"/>
    </location>
</feature>
<organism evidence="2 3">
    <name type="scientific">Shouchella miscanthi</name>
    <dbReference type="NCBI Taxonomy" id="2598861"/>
    <lineage>
        <taxon>Bacteria</taxon>
        <taxon>Bacillati</taxon>
        <taxon>Bacillota</taxon>
        <taxon>Bacilli</taxon>
        <taxon>Bacillales</taxon>
        <taxon>Bacillaceae</taxon>
        <taxon>Shouchella</taxon>
    </lineage>
</organism>
<keyword evidence="1" id="KW-1133">Transmembrane helix</keyword>
<dbReference type="RefSeq" id="WP_328235788.1">
    <property type="nucleotide sequence ID" value="NZ_JAROAS010000001.1"/>
</dbReference>
<proteinExistence type="predicted"/>
<feature type="transmembrane region" description="Helical" evidence="1">
    <location>
        <begin position="39"/>
        <end position="62"/>
    </location>
</feature>
<evidence type="ECO:0008006" key="4">
    <source>
        <dbReference type="Google" id="ProtNLM"/>
    </source>
</evidence>
<feature type="transmembrane region" description="Helical" evidence="1">
    <location>
        <begin position="7"/>
        <end position="27"/>
    </location>
</feature>
<accession>A0ABU6NEF3</accession>
<evidence type="ECO:0000313" key="3">
    <source>
        <dbReference type="Proteomes" id="UP001341820"/>
    </source>
</evidence>
<name>A0ABU6NEF3_9BACI</name>
<keyword evidence="1" id="KW-0812">Transmembrane</keyword>
<feature type="transmembrane region" description="Helical" evidence="1">
    <location>
        <begin position="105"/>
        <end position="124"/>
    </location>
</feature>
<sequence>MDHRRTLQTAYTIGGILLTGLGVFLLFTTRLSDGVFSGYFLSPFAMGWMMLCLAYVVAKVGNKTEKWKAIRDKAGFYAILTTLVYLVIAIIITELDLYHFSTTQWLTTISSLIIITLFTSMAILSKRTAT</sequence>
<comment type="caution">
    <text evidence="2">The sequence shown here is derived from an EMBL/GenBank/DDBJ whole genome shotgun (WGS) entry which is preliminary data.</text>
</comment>
<keyword evidence="3" id="KW-1185">Reference proteome</keyword>
<keyword evidence="1" id="KW-0472">Membrane</keyword>
<gene>
    <name evidence="2" type="ORF">P5F74_00235</name>
</gene>
<evidence type="ECO:0000256" key="1">
    <source>
        <dbReference type="SAM" id="Phobius"/>
    </source>
</evidence>
<protein>
    <recommendedName>
        <fullName evidence="4">DUF2178 domain-containing protein</fullName>
    </recommendedName>
</protein>